<proteinExistence type="predicted"/>
<dbReference type="HOGENOM" id="CLU_975935_0_0_6"/>
<feature type="region of interest" description="Disordered" evidence="1">
    <location>
        <begin position="214"/>
        <end position="251"/>
    </location>
</feature>
<reference evidence="2 3" key="1">
    <citation type="journal article" date="2013" name="Genome Announc.">
        <title>Genome Sequence of the Polycyclic Aromatic Hydrocarbon-Degrading Bacterium Strain Marinobacter nanhaiticus D15-8WT.</title>
        <authorList>
            <person name="Cui Z."/>
            <person name="Gao W."/>
            <person name="Li Q."/>
            <person name="Xu G."/>
            <person name="Zheng L."/>
        </authorList>
    </citation>
    <scope>NUCLEOTIDE SEQUENCE [LARGE SCALE GENOMIC DNA]</scope>
    <source>
        <strain evidence="2 3">D15-8W</strain>
    </source>
</reference>
<accession>N6WQB8</accession>
<dbReference type="Proteomes" id="UP000013165">
    <property type="component" value="Unassembled WGS sequence"/>
</dbReference>
<comment type="caution">
    <text evidence="2">The sequence shown here is derived from an EMBL/GenBank/DDBJ whole genome shotgun (WGS) entry which is preliminary data.</text>
</comment>
<dbReference type="eggNOG" id="ENOG5034B4Q">
    <property type="taxonomic scope" value="Bacteria"/>
</dbReference>
<evidence type="ECO:0000313" key="2">
    <source>
        <dbReference type="EMBL" id="ENO13222.2"/>
    </source>
</evidence>
<dbReference type="AlphaFoldDB" id="N6WQB8"/>
<dbReference type="EMBL" id="APLQ01000014">
    <property type="protein sequence ID" value="ENO13222.2"/>
    <property type="molecule type" value="Genomic_DNA"/>
</dbReference>
<organism evidence="2 3">
    <name type="scientific">Marinobacter nanhaiticus D15-8W</name>
    <dbReference type="NCBI Taxonomy" id="626887"/>
    <lineage>
        <taxon>Bacteria</taxon>
        <taxon>Pseudomonadati</taxon>
        <taxon>Pseudomonadota</taxon>
        <taxon>Gammaproteobacteria</taxon>
        <taxon>Pseudomonadales</taxon>
        <taxon>Marinobacteraceae</taxon>
        <taxon>Marinobacter</taxon>
    </lineage>
</organism>
<feature type="compositionally biased region" description="Low complexity" evidence="1">
    <location>
        <begin position="225"/>
        <end position="238"/>
    </location>
</feature>
<keyword evidence="3" id="KW-1185">Reference proteome</keyword>
<evidence type="ECO:0000256" key="1">
    <source>
        <dbReference type="SAM" id="MobiDB-lite"/>
    </source>
</evidence>
<name>N6WQB8_9GAMM</name>
<gene>
    <name evidence="2" type="ORF">J057_17540</name>
</gene>
<protein>
    <submittedName>
        <fullName evidence="2">Uncharacterized protein</fullName>
    </submittedName>
</protein>
<dbReference type="PATRIC" id="fig|626887.3.peg.3505"/>
<sequence>MTSSIEGLKRGIEDMLAQGEPAADSDPEATQFIEGLGRKVRNMSDAEVALRLEKLDLRMHGLFSRMMPLIEWISAGEARVDDRMLAEASNDIDALKRMSRTALALRGMLARRGLSIPAFRLPLDRAKLQKKLFAIAREEQQARREVIQQVRAMGNDVRMLLERTDLSAAMRQLLEQLQTGLLANLEHLRAGHGVAELPLPIETADFGIALPEADQASSEEDEPVVVKPTSSSTVTGGSQAPVEATPDSDKPSLPGMFRSVWLWFKSPWEVSWRDIRQGRYRG</sequence>
<evidence type="ECO:0000313" key="3">
    <source>
        <dbReference type="Proteomes" id="UP000013165"/>
    </source>
</evidence>